<gene>
    <name evidence="1" type="ORF">BBK82_32300</name>
</gene>
<dbReference type="Gene3D" id="3.30.1310.10">
    <property type="entry name" value="Nucleoid-associated protein YbaB-like domain"/>
    <property type="match status" value="1"/>
</dbReference>
<keyword evidence="2" id="KW-1185">Reference proteome</keyword>
<evidence type="ECO:0008006" key="3">
    <source>
        <dbReference type="Google" id="ProtNLM"/>
    </source>
</evidence>
<dbReference type="OrthoDB" id="4762213at2"/>
<dbReference type="RefSeq" id="WP_065918368.1">
    <property type="nucleotide sequence ID" value="NZ_CP016793.1"/>
</dbReference>
<dbReference type="STRING" id="1586287.BBK82_32300"/>
<dbReference type="EMBL" id="CP016793">
    <property type="protein sequence ID" value="ANZ40027.1"/>
    <property type="molecule type" value="Genomic_DNA"/>
</dbReference>
<accession>A0A1B2HQN2</accession>
<dbReference type="InterPro" id="IPR036894">
    <property type="entry name" value="YbaB-like_sf"/>
</dbReference>
<proteinExistence type="predicted"/>
<reference evidence="1 2" key="1">
    <citation type="submission" date="2016-07" db="EMBL/GenBank/DDBJ databases">
        <title>Complete genome sequence of the Lentzea guizhouensis DHS C013.</title>
        <authorList>
            <person name="Cao C."/>
        </authorList>
    </citation>
    <scope>NUCLEOTIDE SEQUENCE [LARGE SCALE GENOMIC DNA]</scope>
    <source>
        <strain evidence="1 2">DHS C013</strain>
    </source>
</reference>
<evidence type="ECO:0000313" key="1">
    <source>
        <dbReference type="EMBL" id="ANZ40027.1"/>
    </source>
</evidence>
<name>A0A1B2HQN2_9PSEU</name>
<protein>
    <recommendedName>
        <fullName evidence="3">YbaB/EbfC DNA-binding family protein</fullName>
    </recommendedName>
</protein>
<dbReference type="InterPro" id="IPR004401">
    <property type="entry name" value="YbaB/EbfC"/>
</dbReference>
<dbReference type="AlphaFoldDB" id="A0A1B2HQN2"/>
<dbReference type="SUPFAM" id="SSF82607">
    <property type="entry name" value="YbaB-like"/>
    <property type="match status" value="1"/>
</dbReference>
<dbReference type="KEGG" id="led:BBK82_32300"/>
<sequence length="111" mass="11705">MEAAQWLADYQEKLERVAYGARAASASLSEVGASATSPRGEVTVSVNAAGVLGDVRLTPAARKLDADSLAVLIVSTAREAQRVAGERMTEVMASYLGEGDALQRIVAEVRR</sequence>
<evidence type="ECO:0000313" key="2">
    <source>
        <dbReference type="Proteomes" id="UP000093053"/>
    </source>
</evidence>
<organism evidence="1 2">
    <name type="scientific">Lentzea guizhouensis</name>
    <dbReference type="NCBI Taxonomy" id="1586287"/>
    <lineage>
        <taxon>Bacteria</taxon>
        <taxon>Bacillati</taxon>
        <taxon>Actinomycetota</taxon>
        <taxon>Actinomycetes</taxon>
        <taxon>Pseudonocardiales</taxon>
        <taxon>Pseudonocardiaceae</taxon>
        <taxon>Lentzea</taxon>
    </lineage>
</organism>
<dbReference type="Pfam" id="PF02575">
    <property type="entry name" value="YbaB_DNA_bd"/>
    <property type="match status" value="1"/>
</dbReference>
<dbReference type="Proteomes" id="UP000093053">
    <property type="component" value="Chromosome"/>
</dbReference>
<dbReference type="GO" id="GO:0003677">
    <property type="term" value="F:DNA binding"/>
    <property type="evidence" value="ECO:0007669"/>
    <property type="project" value="InterPro"/>
</dbReference>